<protein>
    <submittedName>
        <fullName evidence="2">Uncharacterized protein</fullName>
    </submittedName>
</protein>
<reference evidence="2" key="2">
    <citation type="submission" date="2014-09" db="EMBL/GenBank/DDBJ databases">
        <title>Criblamydia sequanensis harbors a mega-plasmid encoding arsenite resistance.</title>
        <authorList>
            <person name="Bertelli C."/>
            <person name="Goesmann A."/>
            <person name="Greub G."/>
        </authorList>
    </citation>
    <scope>NUCLEOTIDE SEQUENCE [LARGE SCALE GENOMIC DNA]</scope>
    <source>
        <strain evidence="2">CRIB-18</strain>
    </source>
</reference>
<evidence type="ECO:0000313" key="3">
    <source>
        <dbReference type="Proteomes" id="UP000031552"/>
    </source>
</evidence>
<reference evidence="2" key="1">
    <citation type="submission" date="2013-12" db="EMBL/GenBank/DDBJ databases">
        <authorList>
            <person name="Linke B."/>
        </authorList>
    </citation>
    <scope>NUCLEOTIDE SEQUENCE [LARGE SCALE GENOMIC DNA]</scope>
    <source>
        <strain evidence="2">CRIB-18</strain>
    </source>
</reference>
<feature type="region of interest" description="Disordered" evidence="1">
    <location>
        <begin position="13"/>
        <end position="38"/>
    </location>
</feature>
<keyword evidence="3" id="KW-1185">Reference proteome</keyword>
<proteinExistence type="predicted"/>
<comment type="caution">
    <text evidence="2">The sequence shown here is derived from an EMBL/GenBank/DDBJ whole genome shotgun (WGS) entry which is preliminary data.</text>
</comment>
<sequence>MLSIYQKICTKPAHSSNQSEFRKKSNEASSEIMGHSGV</sequence>
<dbReference type="STRING" id="1437425.CSEC_0255"/>
<dbReference type="EMBL" id="CCEJ010000001">
    <property type="protein sequence ID" value="CDR33094.1"/>
    <property type="molecule type" value="Genomic_DNA"/>
</dbReference>
<evidence type="ECO:0000256" key="1">
    <source>
        <dbReference type="SAM" id="MobiDB-lite"/>
    </source>
</evidence>
<dbReference type="Proteomes" id="UP000031552">
    <property type="component" value="Unassembled WGS sequence"/>
</dbReference>
<gene>
    <name evidence="2" type="ORF">CSEC_0255</name>
</gene>
<dbReference type="AlphaFoldDB" id="A0A090DVX4"/>
<accession>A0A090DVX4</accession>
<name>A0A090DVX4_9BACT</name>
<organism evidence="2 3">
    <name type="scientific">Candidatus Criblamydia sequanensis CRIB-18</name>
    <dbReference type="NCBI Taxonomy" id="1437425"/>
    <lineage>
        <taxon>Bacteria</taxon>
        <taxon>Pseudomonadati</taxon>
        <taxon>Chlamydiota</taxon>
        <taxon>Chlamydiia</taxon>
        <taxon>Parachlamydiales</taxon>
        <taxon>Candidatus Criblamydiaceae</taxon>
        <taxon>Candidatus Criblamydia</taxon>
    </lineage>
</organism>
<evidence type="ECO:0000313" key="2">
    <source>
        <dbReference type="EMBL" id="CDR33094.1"/>
    </source>
</evidence>